<evidence type="ECO:0000256" key="5">
    <source>
        <dbReference type="ARBA" id="ARBA00022695"/>
    </source>
</evidence>
<dbReference type="GO" id="GO:0006351">
    <property type="term" value="P:DNA-templated transcription"/>
    <property type="evidence" value="ECO:0007669"/>
    <property type="project" value="InterPro"/>
</dbReference>
<evidence type="ECO:0000259" key="7">
    <source>
        <dbReference type="Pfam" id="PF00562"/>
    </source>
</evidence>
<dbReference type="PANTHER" id="PTHR20856">
    <property type="entry name" value="DNA-DIRECTED RNA POLYMERASE I SUBUNIT 2"/>
    <property type="match status" value="1"/>
</dbReference>
<dbReference type="Gene3D" id="2.40.50.150">
    <property type="match status" value="1"/>
</dbReference>
<keyword evidence="5" id="KW-0548">Nucleotidyltransferase</keyword>
<dbReference type="GO" id="GO:0000428">
    <property type="term" value="C:DNA-directed RNA polymerase complex"/>
    <property type="evidence" value="ECO:0007669"/>
    <property type="project" value="UniProtKB-KW"/>
</dbReference>
<dbReference type="GO" id="GO:0032549">
    <property type="term" value="F:ribonucleoside binding"/>
    <property type="evidence" value="ECO:0007669"/>
    <property type="project" value="InterPro"/>
</dbReference>
<feature type="domain" description="DNA-directed RNA polymerase subunit 2 hybrid-binding" evidence="7">
    <location>
        <begin position="68"/>
        <end position="141"/>
    </location>
</feature>
<comment type="similarity">
    <text evidence="1">Belongs to the RNA polymerase beta chain family.</text>
</comment>
<dbReference type="InterPro" id="IPR015712">
    <property type="entry name" value="DNA-dir_RNA_pol_su2"/>
</dbReference>
<keyword evidence="3 9" id="KW-0240">DNA-directed RNA polymerase</keyword>
<dbReference type="Gene3D" id="2.40.270.10">
    <property type="entry name" value="DNA-directed RNA polymerase, subunit 2, domain 6"/>
    <property type="match status" value="1"/>
</dbReference>
<dbReference type="Pfam" id="PF04567">
    <property type="entry name" value="RNA_pol_Rpb2_5"/>
    <property type="match status" value="1"/>
</dbReference>
<dbReference type="AlphaFoldDB" id="A0A7J6QZ89"/>
<name>A0A7J6QZ89_PEROL</name>
<keyword evidence="6" id="KW-0804">Transcription</keyword>
<dbReference type="EC" id="2.7.7.6" evidence="2"/>
<keyword evidence="10" id="KW-1185">Reference proteome</keyword>
<dbReference type="Pfam" id="PF00562">
    <property type="entry name" value="RNA_pol_Rpb2_6"/>
    <property type="match status" value="1"/>
</dbReference>
<dbReference type="InterPro" id="IPR007647">
    <property type="entry name" value="RNA_pol_Rpb2_5"/>
</dbReference>
<dbReference type="EMBL" id="JABANO010029384">
    <property type="protein sequence ID" value="KAF4713627.1"/>
    <property type="molecule type" value="Genomic_DNA"/>
</dbReference>
<evidence type="ECO:0000256" key="6">
    <source>
        <dbReference type="ARBA" id="ARBA00023163"/>
    </source>
</evidence>
<accession>A0A7J6QZ89</accession>
<evidence type="ECO:0000256" key="3">
    <source>
        <dbReference type="ARBA" id="ARBA00022478"/>
    </source>
</evidence>
<evidence type="ECO:0000256" key="1">
    <source>
        <dbReference type="ARBA" id="ARBA00006835"/>
    </source>
</evidence>
<keyword evidence="4" id="KW-0808">Transferase</keyword>
<comment type="caution">
    <text evidence="9">The sequence shown here is derived from an EMBL/GenBank/DDBJ whole genome shotgun (WGS) entry which is preliminary data.</text>
</comment>
<evidence type="ECO:0000256" key="2">
    <source>
        <dbReference type="ARBA" id="ARBA00012418"/>
    </source>
</evidence>
<feature type="non-terminal residue" evidence="9">
    <location>
        <position position="1"/>
    </location>
</feature>
<dbReference type="InterPro" id="IPR037033">
    <property type="entry name" value="DNA-dir_RNAP_su2_hyb_sf"/>
</dbReference>
<evidence type="ECO:0000313" key="10">
    <source>
        <dbReference type="Proteomes" id="UP000553632"/>
    </source>
</evidence>
<dbReference type="InterPro" id="IPR007120">
    <property type="entry name" value="DNA-dir_RNAP_su2_dom"/>
</dbReference>
<evidence type="ECO:0000313" key="9">
    <source>
        <dbReference type="EMBL" id="KAF4713627.1"/>
    </source>
</evidence>
<proteinExistence type="inferred from homology"/>
<dbReference type="GO" id="GO:0003677">
    <property type="term" value="F:DNA binding"/>
    <property type="evidence" value="ECO:0007669"/>
    <property type="project" value="InterPro"/>
</dbReference>
<protein>
    <recommendedName>
        <fullName evidence="2">DNA-directed RNA polymerase</fullName>
        <ecNumber evidence="2">2.7.7.6</ecNumber>
    </recommendedName>
</protein>
<feature type="domain" description="RNA polymerase Rpb2" evidence="8">
    <location>
        <begin position="8"/>
        <end position="61"/>
    </location>
</feature>
<reference evidence="9 10" key="1">
    <citation type="submission" date="2020-04" db="EMBL/GenBank/DDBJ databases">
        <title>Perkinsus olseni comparative genomics.</title>
        <authorList>
            <person name="Bogema D.R."/>
        </authorList>
    </citation>
    <scope>NUCLEOTIDE SEQUENCE [LARGE SCALE GENOMIC DNA]</scope>
    <source>
        <strain evidence="9 10">ATCC PRA-207</strain>
    </source>
</reference>
<organism evidence="9 10">
    <name type="scientific">Perkinsus olseni</name>
    <name type="common">Perkinsus atlanticus</name>
    <dbReference type="NCBI Taxonomy" id="32597"/>
    <lineage>
        <taxon>Eukaryota</taxon>
        <taxon>Sar</taxon>
        <taxon>Alveolata</taxon>
        <taxon>Perkinsozoa</taxon>
        <taxon>Perkinsea</taxon>
        <taxon>Perkinsida</taxon>
        <taxon>Perkinsidae</taxon>
        <taxon>Perkinsus</taxon>
    </lineage>
</organism>
<evidence type="ECO:0000259" key="8">
    <source>
        <dbReference type="Pfam" id="PF04567"/>
    </source>
</evidence>
<sequence length="147" mass="16597">LNNEHGGWDMLVEEGLVEYIDAEEEETCMVAMFVDDLRNAQKRKSKASSYCHTYTHCEIHPSLILGVCASIIPFPDHNQSPRNTYQSAMGKQAMGVYATNFNMRIDTMAHVLNYPQKPLVGTRAMEYLRFRELPAGNNAIVKQRSAG</sequence>
<dbReference type="SUPFAM" id="SSF64484">
    <property type="entry name" value="beta and beta-prime subunits of DNA dependent RNA-polymerase"/>
    <property type="match status" value="1"/>
</dbReference>
<evidence type="ECO:0000256" key="4">
    <source>
        <dbReference type="ARBA" id="ARBA00022679"/>
    </source>
</evidence>
<dbReference type="Proteomes" id="UP000553632">
    <property type="component" value="Unassembled WGS sequence"/>
</dbReference>
<dbReference type="GO" id="GO:0003899">
    <property type="term" value="F:DNA-directed RNA polymerase activity"/>
    <property type="evidence" value="ECO:0007669"/>
    <property type="project" value="UniProtKB-EC"/>
</dbReference>
<gene>
    <name evidence="9" type="primary">POLR2B_3</name>
    <name evidence="9" type="ORF">FOZ63_021328</name>
</gene>
<feature type="non-terminal residue" evidence="9">
    <location>
        <position position="147"/>
    </location>
</feature>
<dbReference type="InterPro" id="IPR014724">
    <property type="entry name" value="RNA_pol_RPB2_OB-fold"/>
</dbReference>